<dbReference type="EMBL" id="UNOZ01000030">
    <property type="protein sequence ID" value="SYX91797.1"/>
    <property type="molecule type" value="Genomic_DNA"/>
</dbReference>
<dbReference type="AlphaFoldDB" id="A0A383RXI4"/>
<keyword evidence="3" id="KW-1185">Reference proteome</keyword>
<protein>
    <submittedName>
        <fullName evidence="2">Uncharacterized protein</fullName>
    </submittedName>
</protein>
<dbReference type="Proteomes" id="UP000263595">
    <property type="component" value="Unassembled WGS sequence"/>
</dbReference>
<reference evidence="3" key="1">
    <citation type="submission" date="2018-08" db="EMBL/GenBank/DDBJ databases">
        <authorList>
            <person name="Blom J."/>
        </authorList>
    </citation>
    <scope>NUCLEOTIDE SEQUENCE [LARGE SCALE GENOMIC DNA]</scope>
    <source>
        <strain evidence="3">CCOS 865</strain>
    </source>
</reference>
<gene>
    <name evidence="2" type="ORF">CCOS865_04077</name>
</gene>
<evidence type="ECO:0000313" key="2">
    <source>
        <dbReference type="EMBL" id="SYX91797.1"/>
    </source>
</evidence>
<organism evidence="2 3">
    <name type="scientific">Pseudomonas reidholzensis</name>
    <dbReference type="NCBI Taxonomy" id="1785162"/>
    <lineage>
        <taxon>Bacteria</taxon>
        <taxon>Pseudomonadati</taxon>
        <taxon>Pseudomonadota</taxon>
        <taxon>Gammaproteobacteria</taxon>
        <taxon>Pseudomonadales</taxon>
        <taxon>Pseudomonadaceae</taxon>
        <taxon>Pseudomonas</taxon>
    </lineage>
</organism>
<feature type="region of interest" description="Disordered" evidence="1">
    <location>
        <begin position="1"/>
        <end position="55"/>
    </location>
</feature>
<evidence type="ECO:0000256" key="1">
    <source>
        <dbReference type="SAM" id="MobiDB-lite"/>
    </source>
</evidence>
<proteinExistence type="predicted"/>
<feature type="compositionally biased region" description="Polar residues" evidence="1">
    <location>
        <begin position="10"/>
        <end position="19"/>
    </location>
</feature>
<evidence type="ECO:0000313" key="3">
    <source>
        <dbReference type="Proteomes" id="UP000263595"/>
    </source>
</evidence>
<feature type="compositionally biased region" description="Polar residues" evidence="1">
    <location>
        <begin position="34"/>
        <end position="46"/>
    </location>
</feature>
<sequence length="55" mass="6034">MKKHSDSGDAKTQTPSNTQGEEERDNDAHRPDGSSGTAHDSTAQKTARQEPQKKR</sequence>
<dbReference type="RefSeq" id="WP_167469086.1">
    <property type="nucleotide sequence ID" value="NZ_CBCSFL010000001.1"/>
</dbReference>
<name>A0A383RXI4_9PSED</name>
<accession>A0A383RXI4</accession>